<feature type="transmembrane region" description="Helical" evidence="5">
    <location>
        <begin position="285"/>
        <end position="303"/>
    </location>
</feature>
<feature type="transmembrane region" description="Helical" evidence="5">
    <location>
        <begin position="6"/>
        <end position="24"/>
    </location>
</feature>
<dbReference type="InterPro" id="IPR050186">
    <property type="entry name" value="TPT_transporter"/>
</dbReference>
<feature type="transmembrane region" description="Helical" evidence="5">
    <location>
        <begin position="78"/>
        <end position="99"/>
    </location>
</feature>
<dbReference type="PANTHER" id="PTHR11132">
    <property type="entry name" value="SOLUTE CARRIER FAMILY 35"/>
    <property type="match status" value="1"/>
</dbReference>
<dbReference type="EMBL" id="HBIC01009892">
    <property type="protein sequence ID" value="CAE0276035.1"/>
    <property type="molecule type" value="Transcribed_RNA"/>
</dbReference>
<keyword evidence="4 5" id="KW-0472">Membrane</keyword>
<sequence length="354" mass="38296">MSSTFFALAVCGSYVFVGLGLILLNQYILKDLHFPYPMFLSGLGVFASAIFARVLVRLGVSRITKTEAVEGVLWYQRVLPVGLASAGTFAFGNMAYLYLDVGFIQMLKSFTPVVIILFAYVSGVETPTMPVVYSVIIISIGIAATCSFSPTINVLGLTIMMLSAVMEAVRLVLTQFLLKQCKFGVVEGQYVLSPASALWLFVASALFEFRQMYENNAMKIVFDNFSFFLLASVAGVVVNFMAYSVIQATNSLTMKMLGTLRSIITIGFGVMLFKEVITEREAEGYLFALAGFVMYNMASSGMLDRVAILHLTPDKAAKQLCTSGCVPATSPVAGLDVEVGLPLLAVSLGKGEVE</sequence>
<evidence type="ECO:0000259" key="6">
    <source>
        <dbReference type="Pfam" id="PF03151"/>
    </source>
</evidence>
<dbReference type="AlphaFoldDB" id="A0A7S3GTM9"/>
<feature type="transmembrane region" description="Helical" evidence="5">
    <location>
        <begin position="221"/>
        <end position="246"/>
    </location>
</feature>
<feature type="transmembrane region" description="Helical" evidence="5">
    <location>
        <begin position="190"/>
        <end position="209"/>
    </location>
</feature>
<dbReference type="GO" id="GO:0016020">
    <property type="term" value="C:membrane"/>
    <property type="evidence" value="ECO:0007669"/>
    <property type="project" value="UniProtKB-SubCell"/>
</dbReference>
<feature type="transmembrane region" description="Helical" evidence="5">
    <location>
        <begin position="252"/>
        <end position="273"/>
    </location>
</feature>
<proteinExistence type="predicted"/>
<accession>A0A7S3GTM9</accession>
<dbReference type="Pfam" id="PF03151">
    <property type="entry name" value="TPT"/>
    <property type="match status" value="1"/>
</dbReference>
<organism evidence="7">
    <name type="scientific">Spumella elongata</name>
    <dbReference type="NCBI Taxonomy" id="89044"/>
    <lineage>
        <taxon>Eukaryota</taxon>
        <taxon>Sar</taxon>
        <taxon>Stramenopiles</taxon>
        <taxon>Ochrophyta</taxon>
        <taxon>Chrysophyceae</taxon>
        <taxon>Chromulinales</taxon>
        <taxon>Chromulinaceae</taxon>
        <taxon>Spumella</taxon>
    </lineage>
</organism>
<protein>
    <recommendedName>
        <fullName evidence="6">Sugar phosphate transporter domain-containing protein</fullName>
    </recommendedName>
</protein>
<dbReference type="InterPro" id="IPR004853">
    <property type="entry name" value="Sugar_P_trans_dom"/>
</dbReference>
<evidence type="ECO:0000256" key="4">
    <source>
        <dbReference type="ARBA" id="ARBA00023136"/>
    </source>
</evidence>
<evidence type="ECO:0000256" key="5">
    <source>
        <dbReference type="SAM" id="Phobius"/>
    </source>
</evidence>
<feature type="domain" description="Sugar phosphate transporter" evidence="6">
    <location>
        <begin position="14"/>
        <end position="296"/>
    </location>
</feature>
<evidence type="ECO:0000313" key="7">
    <source>
        <dbReference type="EMBL" id="CAE0276035.1"/>
    </source>
</evidence>
<evidence type="ECO:0000256" key="3">
    <source>
        <dbReference type="ARBA" id="ARBA00022989"/>
    </source>
</evidence>
<feature type="transmembrane region" description="Helical" evidence="5">
    <location>
        <begin position="36"/>
        <end position="58"/>
    </location>
</feature>
<keyword evidence="3 5" id="KW-1133">Transmembrane helix</keyword>
<name>A0A7S3GTM9_9STRA</name>
<gene>
    <name evidence="7" type="ORF">SELO1098_LOCUS4864</name>
</gene>
<evidence type="ECO:0000256" key="2">
    <source>
        <dbReference type="ARBA" id="ARBA00022692"/>
    </source>
</evidence>
<comment type="subcellular location">
    <subcellularLocation>
        <location evidence="1">Membrane</location>
        <topology evidence="1">Multi-pass membrane protein</topology>
    </subcellularLocation>
</comment>
<evidence type="ECO:0000256" key="1">
    <source>
        <dbReference type="ARBA" id="ARBA00004141"/>
    </source>
</evidence>
<keyword evidence="2 5" id="KW-0812">Transmembrane</keyword>
<reference evidence="7" key="1">
    <citation type="submission" date="2021-01" db="EMBL/GenBank/DDBJ databases">
        <authorList>
            <person name="Corre E."/>
            <person name="Pelletier E."/>
            <person name="Niang G."/>
            <person name="Scheremetjew M."/>
            <person name="Finn R."/>
            <person name="Kale V."/>
            <person name="Holt S."/>
            <person name="Cochrane G."/>
            <person name="Meng A."/>
            <person name="Brown T."/>
            <person name="Cohen L."/>
        </authorList>
    </citation>
    <scope>NUCLEOTIDE SEQUENCE</scope>
    <source>
        <strain evidence="7">CCAP 955/1</strain>
    </source>
</reference>